<protein>
    <recommendedName>
        <fullName evidence="3">Methyltransferase domain-containing protein</fullName>
    </recommendedName>
</protein>
<organism evidence="1 2">
    <name type="scientific">Porphyra umbilicalis</name>
    <name type="common">Purple laver</name>
    <name type="synonym">Red alga</name>
    <dbReference type="NCBI Taxonomy" id="2786"/>
    <lineage>
        <taxon>Eukaryota</taxon>
        <taxon>Rhodophyta</taxon>
        <taxon>Bangiophyceae</taxon>
        <taxon>Bangiales</taxon>
        <taxon>Bangiaceae</taxon>
        <taxon>Porphyra</taxon>
    </lineage>
</organism>
<keyword evidence="2" id="KW-1185">Reference proteome</keyword>
<dbReference type="Proteomes" id="UP000218209">
    <property type="component" value="Unassembled WGS sequence"/>
</dbReference>
<dbReference type="AlphaFoldDB" id="A0A1X6P1A0"/>
<name>A0A1X6P1A0_PORUM</name>
<evidence type="ECO:0000313" key="2">
    <source>
        <dbReference type="Proteomes" id="UP000218209"/>
    </source>
</evidence>
<dbReference type="OrthoDB" id="3612at2759"/>
<reference evidence="1 2" key="1">
    <citation type="submission" date="2017-03" db="EMBL/GenBank/DDBJ databases">
        <title>WGS assembly of Porphyra umbilicalis.</title>
        <authorList>
            <person name="Brawley S.H."/>
            <person name="Blouin N.A."/>
            <person name="Ficko-Blean E."/>
            <person name="Wheeler G.L."/>
            <person name="Lohr M."/>
            <person name="Goodson H.V."/>
            <person name="Jenkins J.W."/>
            <person name="Blaby-Haas C.E."/>
            <person name="Helliwell K.E."/>
            <person name="Chan C."/>
            <person name="Marriage T."/>
            <person name="Bhattacharya D."/>
            <person name="Klein A.S."/>
            <person name="Badis Y."/>
            <person name="Brodie J."/>
            <person name="Cao Y."/>
            <person name="Collen J."/>
            <person name="Dittami S.M."/>
            <person name="Gachon C.M."/>
            <person name="Green B.R."/>
            <person name="Karpowicz S."/>
            <person name="Kim J.W."/>
            <person name="Kudahl U."/>
            <person name="Lin S."/>
            <person name="Michel G."/>
            <person name="Mittag M."/>
            <person name="Olson B.J."/>
            <person name="Pangilinan J."/>
            <person name="Peng Y."/>
            <person name="Qiu H."/>
            <person name="Shu S."/>
            <person name="Singer J.T."/>
            <person name="Smith A.G."/>
            <person name="Sprecher B.N."/>
            <person name="Wagner V."/>
            <person name="Wang W."/>
            <person name="Wang Z.-Y."/>
            <person name="Yan J."/>
            <person name="Yarish C."/>
            <person name="Zoeuner-Riek S."/>
            <person name="Zhuang Y."/>
            <person name="Zou Y."/>
            <person name="Lindquist E.A."/>
            <person name="Grimwood J."/>
            <person name="Barry K."/>
            <person name="Rokhsar D.S."/>
            <person name="Schmutz J."/>
            <person name="Stiller J.W."/>
            <person name="Grossman A.R."/>
            <person name="Prochnik S.E."/>
        </authorList>
    </citation>
    <scope>NUCLEOTIDE SEQUENCE [LARGE SCALE GENOMIC DNA]</scope>
    <source>
        <strain evidence="1">4086291</strain>
    </source>
</reference>
<accession>A0A1X6P1A0</accession>
<evidence type="ECO:0000313" key="1">
    <source>
        <dbReference type="EMBL" id="OSX74661.1"/>
    </source>
</evidence>
<dbReference type="EMBL" id="KV918937">
    <property type="protein sequence ID" value="OSX74661.1"/>
    <property type="molecule type" value="Genomic_DNA"/>
</dbReference>
<proteinExistence type="predicted"/>
<gene>
    <name evidence="1" type="ORF">BU14_0275s0020</name>
</gene>
<sequence length="221" mass="24246">MEAPPTSVYTVRQPKGWWGCDRPYWVACKGVYRSIKRLDAVAVMDVNCLANADYLPVVFAHLRLEFRYIRFVCAERDADRLAAAQAKYRSVDAKMSFITFDPFAADAAYPPRLDVVLAIGAFAGQSLIRSMRLFRALHTSGAARYVVFDNFPSLDNGPSVGAGGGRVAGVGGVNKGRINVYKGPFMFPPAKYMYENATEVYGTEHSQILALAVADLFPAAT</sequence>
<evidence type="ECO:0008006" key="3">
    <source>
        <dbReference type="Google" id="ProtNLM"/>
    </source>
</evidence>